<comment type="caution">
    <text evidence="1">The sequence shown here is derived from an EMBL/GenBank/DDBJ whole genome shotgun (WGS) entry which is preliminary data.</text>
</comment>
<dbReference type="AlphaFoldDB" id="A0A699WI54"/>
<organism evidence="1">
    <name type="scientific">Tanacetum cinerariifolium</name>
    <name type="common">Dalmatian daisy</name>
    <name type="synonym">Chrysanthemum cinerariifolium</name>
    <dbReference type="NCBI Taxonomy" id="118510"/>
    <lineage>
        <taxon>Eukaryota</taxon>
        <taxon>Viridiplantae</taxon>
        <taxon>Streptophyta</taxon>
        <taxon>Embryophyta</taxon>
        <taxon>Tracheophyta</taxon>
        <taxon>Spermatophyta</taxon>
        <taxon>Magnoliopsida</taxon>
        <taxon>eudicotyledons</taxon>
        <taxon>Gunneridae</taxon>
        <taxon>Pentapetalae</taxon>
        <taxon>asterids</taxon>
        <taxon>campanulids</taxon>
        <taxon>Asterales</taxon>
        <taxon>Asteraceae</taxon>
        <taxon>Asteroideae</taxon>
        <taxon>Anthemideae</taxon>
        <taxon>Anthemidinae</taxon>
        <taxon>Tanacetum</taxon>
    </lineage>
</organism>
<feature type="non-terminal residue" evidence="1">
    <location>
        <position position="51"/>
    </location>
</feature>
<reference evidence="1" key="1">
    <citation type="journal article" date="2019" name="Sci. Rep.">
        <title>Draft genome of Tanacetum cinerariifolium, the natural source of mosquito coil.</title>
        <authorList>
            <person name="Yamashiro T."/>
            <person name="Shiraishi A."/>
            <person name="Satake H."/>
            <person name="Nakayama K."/>
        </authorList>
    </citation>
    <scope>NUCLEOTIDE SEQUENCE</scope>
</reference>
<gene>
    <name evidence="1" type="ORF">Tci_918378</name>
</gene>
<sequence>MTLEGKKTWWLRLGAGVYDSWKLKGDKEDLWDELTKLGASMKMWKSLVEPR</sequence>
<name>A0A699WI54_TANCI</name>
<protein>
    <submittedName>
        <fullName evidence="1">Uncharacterized protein</fullName>
    </submittedName>
</protein>
<evidence type="ECO:0000313" key="1">
    <source>
        <dbReference type="EMBL" id="GFD46409.1"/>
    </source>
</evidence>
<proteinExistence type="predicted"/>
<dbReference type="EMBL" id="BKCJ011673330">
    <property type="protein sequence ID" value="GFD46409.1"/>
    <property type="molecule type" value="Genomic_DNA"/>
</dbReference>
<accession>A0A699WI54</accession>